<comment type="subcellular location">
    <subcellularLocation>
        <location evidence="1">Nucleus</location>
        <location evidence="1">Nuclear pore complex</location>
    </subcellularLocation>
</comment>
<evidence type="ECO:0000256" key="9">
    <source>
        <dbReference type="SAM" id="MobiDB-lite"/>
    </source>
</evidence>
<name>A0A1L0CMT4_9ASCO</name>
<evidence type="ECO:0000256" key="1">
    <source>
        <dbReference type="ARBA" id="ARBA00004567"/>
    </source>
</evidence>
<gene>
    <name evidence="11" type="ORF">HGUI_02349</name>
</gene>
<evidence type="ECO:0000256" key="2">
    <source>
        <dbReference type="ARBA" id="ARBA00008926"/>
    </source>
</evidence>
<sequence>MFNTSSVGTNNQGSNGIGNLGLTPGLLQSTPTAPSTNNPVNSALPNMFQSVKKADTTTGLFGNKAMNSPTPNNQPALFSIKPSIQFPITSQNNTSQPTPNTQYEGIGVYGVQPNPLTMTVGQQMPPALVNTSKSKTPKQKRLNLNEIFLKTLQNQHYLQSNRNISLQRRDNQGKKVQKNVKYGLKNKDLKKLDINKDKIQQVKDRLFKKEFESPEPVDASKAQEKLEKLFGDKETIDLEEEDNDGYWCHPDIKELMTLSDEELVQLDNFTIGRKNCGNIRFVEPVDLNHLMKPSLRENLFGRIVNFNEDENTVDVYPDEYSEIKPNIGEGLNVRAIITLFNVQYDKSKYTLNDFIDLLKSFPDNEFISYDPFSKIWIFKVRHFSKYGLIDNEDKYKYNGVRNVFKSKVVKPFNPSKRASKESVFLQPGYLDTDTKEVQENPDISNSYSSSVSVNNSLKRELLENPNIIKEMTYEPMNVEAEDIQELVKDNINKNFEYSDDLINQLKFANGSIYNKIQLKKELLTINLEKEDYFDKRENISVSVDEDEDVDINIDSQITKKDEELLKDLKESCTLENVDEMSVKVNKTTLKFKDIKEYSIIFQILGILLDEEKEIKFKKLFEFINSYCMNKLTDLKISSEHNNIFKHMCFNDVEGAVELSLKYKYNHLPSIISLLNTITTSREVNESMKKIAEECIKSNSDESLLPIYRVLANDESLIYDENSISVDEVDSDMLIFMRLMSVMNYKVLDDYDEIDKVFKKYITKLTGDSLVEDSLLKCLKIYAEIDQLKKVEVIEKEKVFESIVFYSLLKYSYDHHGIDFDSLIICHKDELDFNGVLENIFLSLFISDNENRNDAVKTIIKNNMDVVIENKDMLINDLQINFNLVYTLIADYYSQKGQIILEMNNLLKTTNNEDRIISLFLNKTGPYMIFKNKINELLEMLNIFGNSKLNDSVEIMKIYLEYKIGKQRDLKLLRRLVEKIELFQTDKEEFKSHLYKFVIEQYMLNYNMDDELLPKELIQFINNLHVENENMNNYFQKIISSTINNI</sequence>
<reference evidence="12" key="1">
    <citation type="submission" date="2016-11" db="EMBL/GenBank/DDBJ databases">
        <authorList>
            <person name="Guldener U."/>
        </authorList>
    </citation>
    <scope>NUCLEOTIDE SEQUENCE [LARGE SCALE GENOMIC DNA]</scope>
</reference>
<dbReference type="PROSITE" id="PS51434">
    <property type="entry name" value="NUP_C"/>
    <property type="match status" value="1"/>
</dbReference>
<evidence type="ECO:0000259" key="10">
    <source>
        <dbReference type="PROSITE" id="PS51434"/>
    </source>
</evidence>
<organism evidence="11 12">
    <name type="scientific">Hanseniaspora guilliermondii</name>
    <dbReference type="NCBI Taxonomy" id="56406"/>
    <lineage>
        <taxon>Eukaryota</taxon>
        <taxon>Fungi</taxon>
        <taxon>Dikarya</taxon>
        <taxon>Ascomycota</taxon>
        <taxon>Saccharomycotina</taxon>
        <taxon>Saccharomycetes</taxon>
        <taxon>Saccharomycodales</taxon>
        <taxon>Saccharomycodaceae</taxon>
        <taxon>Hanseniaspora</taxon>
    </lineage>
</organism>
<evidence type="ECO:0000256" key="8">
    <source>
        <dbReference type="ARBA" id="ARBA00023242"/>
    </source>
</evidence>
<dbReference type="EMBL" id="FQNF01000040">
    <property type="protein sequence ID" value="SGZ40149.1"/>
    <property type="molecule type" value="Genomic_DNA"/>
</dbReference>
<keyword evidence="12" id="KW-1185">Reference proteome</keyword>
<keyword evidence="6" id="KW-0811">Translocation</keyword>
<protein>
    <recommendedName>
        <fullName evidence="10">Peptidase S59 domain-containing protein</fullName>
    </recommendedName>
</protein>
<dbReference type="Gene3D" id="3.30.1610.10">
    <property type="entry name" value="Peptidase S59, nucleoporin"/>
    <property type="match status" value="1"/>
</dbReference>
<dbReference type="InterPro" id="IPR037665">
    <property type="entry name" value="Nucleoporin_S59-like"/>
</dbReference>
<keyword evidence="7" id="KW-0906">Nuclear pore complex</keyword>
<dbReference type="GO" id="GO:0003723">
    <property type="term" value="F:RNA binding"/>
    <property type="evidence" value="ECO:0007669"/>
    <property type="project" value="TreeGrafter"/>
</dbReference>
<evidence type="ECO:0000256" key="5">
    <source>
        <dbReference type="ARBA" id="ARBA00022927"/>
    </source>
</evidence>
<dbReference type="OrthoDB" id="3972591at2759"/>
<dbReference type="InterPro" id="IPR036903">
    <property type="entry name" value="Nup98_auto-Pept-S59_dom_sf"/>
</dbReference>
<dbReference type="GO" id="GO:0000973">
    <property type="term" value="P:post-transcriptional tethering of RNA polymerase II gene DNA at nuclear periphery"/>
    <property type="evidence" value="ECO:0007669"/>
    <property type="project" value="TreeGrafter"/>
</dbReference>
<dbReference type="Gene3D" id="1.25.40.690">
    <property type="match status" value="1"/>
</dbReference>
<evidence type="ECO:0000256" key="6">
    <source>
        <dbReference type="ARBA" id="ARBA00023010"/>
    </source>
</evidence>
<feature type="compositionally biased region" description="Polar residues" evidence="9">
    <location>
        <begin position="26"/>
        <end position="41"/>
    </location>
</feature>
<dbReference type="SUPFAM" id="SSF82215">
    <property type="entry name" value="C-terminal autoproteolytic domain of nucleoporin nup98"/>
    <property type="match status" value="1"/>
</dbReference>
<evidence type="ECO:0000313" key="12">
    <source>
        <dbReference type="Proteomes" id="UP000183365"/>
    </source>
</evidence>
<dbReference type="GO" id="GO:0008139">
    <property type="term" value="F:nuclear localization sequence binding"/>
    <property type="evidence" value="ECO:0007669"/>
    <property type="project" value="TreeGrafter"/>
</dbReference>
<comment type="similarity">
    <text evidence="2">Belongs to the nucleoporin GLFG family.</text>
</comment>
<dbReference type="AlphaFoldDB" id="A0A1L0CMT4"/>
<dbReference type="PANTHER" id="PTHR23198">
    <property type="entry name" value="NUCLEOPORIN"/>
    <property type="match status" value="1"/>
</dbReference>
<keyword evidence="4" id="KW-0509">mRNA transport</keyword>
<dbReference type="GO" id="GO:0017056">
    <property type="term" value="F:structural constituent of nuclear pore"/>
    <property type="evidence" value="ECO:0007669"/>
    <property type="project" value="InterPro"/>
</dbReference>
<accession>A0A1L0CMT4</accession>
<dbReference type="PANTHER" id="PTHR23198:SF6">
    <property type="entry name" value="NUCLEAR PORE COMPLEX PROTEIN NUP98-NUP96"/>
    <property type="match status" value="1"/>
</dbReference>
<feature type="domain" description="Peptidase S59" evidence="10">
    <location>
        <begin position="243"/>
        <end position="383"/>
    </location>
</feature>
<dbReference type="GO" id="GO:0006606">
    <property type="term" value="P:protein import into nucleus"/>
    <property type="evidence" value="ECO:0007669"/>
    <property type="project" value="TreeGrafter"/>
</dbReference>
<keyword evidence="8" id="KW-0539">Nucleus</keyword>
<evidence type="ECO:0000256" key="3">
    <source>
        <dbReference type="ARBA" id="ARBA00022448"/>
    </source>
</evidence>
<feature type="compositionally biased region" description="Polar residues" evidence="9">
    <location>
        <begin position="1"/>
        <end position="14"/>
    </location>
</feature>
<dbReference type="Proteomes" id="UP000183365">
    <property type="component" value="Unassembled WGS sequence"/>
</dbReference>
<keyword evidence="3" id="KW-0813">Transport</keyword>
<dbReference type="InterPro" id="IPR007230">
    <property type="entry name" value="Nup98_auto-Pept-S59_dom"/>
</dbReference>
<keyword evidence="5" id="KW-0653">Protein transport</keyword>
<dbReference type="GO" id="GO:0006405">
    <property type="term" value="P:RNA export from nucleus"/>
    <property type="evidence" value="ECO:0007669"/>
    <property type="project" value="TreeGrafter"/>
</dbReference>
<evidence type="ECO:0000256" key="7">
    <source>
        <dbReference type="ARBA" id="ARBA00023132"/>
    </source>
</evidence>
<dbReference type="GO" id="GO:0044614">
    <property type="term" value="C:nuclear pore cytoplasmic filaments"/>
    <property type="evidence" value="ECO:0007669"/>
    <property type="project" value="TreeGrafter"/>
</dbReference>
<proteinExistence type="inferred from homology"/>
<dbReference type="GO" id="GO:0051028">
    <property type="term" value="P:mRNA transport"/>
    <property type="evidence" value="ECO:0007669"/>
    <property type="project" value="UniProtKB-KW"/>
</dbReference>
<dbReference type="VEuPathDB" id="FungiDB:HGUI_02349"/>
<evidence type="ECO:0000256" key="4">
    <source>
        <dbReference type="ARBA" id="ARBA00022816"/>
    </source>
</evidence>
<feature type="region of interest" description="Disordered" evidence="9">
    <location>
        <begin position="1"/>
        <end position="41"/>
    </location>
</feature>
<dbReference type="GO" id="GO:0034398">
    <property type="term" value="P:telomere tethering at nuclear periphery"/>
    <property type="evidence" value="ECO:0007669"/>
    <property type="project" value="TreeGrafter"/>
</dbReference>
<dbReference type="Pfam" id="PF04096">
    <property type="entry name" value="Nucleoporin2"/>
    <property type="match status" value="1"/>
</dbReference>
<evidence type="ECO:0000313" key="11">
    <source>
        <dbReference type="EMBL" id="SGZ40149.1"/>
    </source>
</evidence>